<dbReference type="SUPFAM" id="SSF81301">
    <property type="entry name" value="Nucleotidyltransferase"/>
    <property type="match status" value="1"/>
</dbReference>
<dbReference type="Proteomes" id="UP000293380">
    <property type="component" value="Unassembled WGS sequence"/>
</dbReference>
<dbReference type="InterPro" id="IPR043519">
    <property type="entry name" value="NT_sf"/>
</dbReference>
<dbReference type="AlphaFoldDB" id="A0A4Q9EEW7"/>
<dbReference type="Gene3D" id="3.30.460.10">
    <property type="entry name" value="Beta Polymerase, domain 2"/>
    <property type="match status" value="1"/>
</dbReference>
<organism evidence="1 2">
    <name type="scientific">Hafnia paralvei</name>
    <dbReference type="NCBI Taxonomy" id="546367"/>
    <lineage>
        <taxon>Bacteria</taxon>
        <taxon>Pseudomonadati</taxon>
        <taxon>Pseudomonadota</taxon>
        <taxon>Gammaproteobacteria</taxon>
        <taxon>Enterobacterales</taxon>
        <taxon>Hafniaceae</taxon>
        <taxon>Hafnia</taxon>
    </lineage>
</organism>
<name>A0A4Q9EEW7_9GAMM</name>
<evidence type="ECO:0000313" key="1">
    <source>
        <dbReference type="EMBL" id="TBM22713.1"/>
    </source>
</evidence>
<protein>
    <submittedName>
        <fullName evidence="1">GrpB family protein</fullName>
    </submittedName>
</protein>
<dbReference type="PANTHER" id="PTHR34822">
    <property type="entry name" value="GRPB DOMAIN PROTEIN (AFU_ORTHOLOGUE AFUA_1G01530)"/>
    <property type="match status" value="1"/>
</dbReference>
<proteinExistence type="predicted"/>
<comment type="caution">
    <text evidence="1">The sequence shown here is derived from an EMBL/GenBank/DDBJ whole genome shotgun (WGS) entry which is preliminary data.</text>
</comment>
<dbReference type="PANTHER" id="PTHR34822:SF1">
    <property type="entry name" value="GRPB FAMILY PROTEIN"/>
    <property type="match status" value="1"/>
</dbReference>
<sequence length="208" mass="23928">MIYGYQFMVSTKEMMEHYVIDPQDSYFVNGVPPIENVAVVAYDPSWPEIYSALESKIKNKLGSNLLKIDHVGSTAVPGLTAKPVIDIDVTVADAADEEIYLLALENLGFRLIVREPRFHGHRLFHYENPRVNLHIFTQDTPETARHLLFRDWLRQSEDDCLRYANAKLEAVQGCSVDIAKYHENKKRVVHDIYRKIFQSLGYLDSEDA</sequence>
<evidence type="ECO:0000313" key="2">
    <source>
        <dbReference type="Proteomes" id="UP000293380"/>
    </source>
</evidence>
<dbReference type="InterPro" id="IPR007344">
    <property type="entry name" value="GrpB/CoaE"/>
</dbReference>
<dbReference type="EMBL" id="SITD01000064">
    <property type="protein sequence ID" value="TBM22713.1"/>
    <property type="molecule type" value="Genomic_DNA"/>
</dbReference>
<accession>A0A4Q9EEW7</accession>
<dbReference type="Pfam" id="PF04229">
    <property type="entry name" value="GrpB"/>
    <property type="match status" value="1"/>
</dbReference>
<reference evidence="1 2" key="1">
    <citation type="submission" date="2019-02" db="EMBL/GenBank/DDBJ databases">
        <title>Comparative genomic analysis of the Hafnia genus genomes.</title>
        <authorList>
            <person name="Zhiqiu Y."/>
            <person name="Chao Y."/>
            <person name="Yuhui D."/>
            <person name="Di H."/>
            <person name="Bin L."/>
        </authorList>
    </citation>
    <scope>NUCLEOTIDE SEQUENCE [LARGE SCALE GENOMIC DNA]</scope>
    <source>
        <strain evidence="1 2">PCM_1194</strain>
    </source>
</reference>
<gene>
    <name evidence="1" type="ORF">EYY89_16415</name>
</gene>